<keyword evidence="10" id="KW-1185">Reference proteome</keyword>
<keyword evidence="6" id="KW-0442">Lipid degradation</keyword>
<evidence type="ECO:0000256" key="5">
    <source>
        <dbReference type="ARBA" id="ARBA00022801"/>
    </source>
</evidence>
<comment type="subcellular location">
    <subcellularLocation>
        <location evidence="1">Secreted</location>
    </subcellularLocation>
</comment>
<dbReference type="InterPro" id="IPR036514">
    <property type="entry name" value="SGNH_hydro_sf"/>
</dbReference>
<evidence type="ECO:0000256" key="2">
    <source>
        <dbReference type="ARBA" id="ARBA00008668"/>
    </source>
</evidence>
<feature type="signal peptide" evidence="8">
    <location>
        <begin position="1"/>
        <end position="21"/>
    </location>
</feature>
<sequence length="352" mass="39387">MALTCVVFFLLFFLSFACILGLNDSKIKIPAVHAFGDSGIDAGNNQYIPNARAKFNFRPYGIDFLGGLPTGRATNGKTVVDFIAESAGLPLPPPMLSLSKAQLKSTLTGVNYASSASGIQSMPHKTAKLFVKVLSMKDQIKLFKKTTRSIKHGFESTESFALHLSKSLFFINTGTNDIGVYWELDLSPSFYNVEDYASNVSKMFHKHLTNLYRLGARRFLVNNVSPLGCRPSYRHRIPHNISCVEDVNRRVATFNDLFPKVLTKLEKSLKGSTFILCDLYKLFEEVHAQPQTYGFTNVVDSCCIDVNGNQTRECAPGRTPCIDRGTHAFFDPFHSSQSMHKLWFQRCVKNII</sequence>
<evidence type="ECO:0000313" key="9">
    <source>
        <dbReference type="EMBL" id="KAK8492621.1"/>
    </source>
</evidence>
<comment type="caution">
    <text evidence="9">The sequence shown here is derived from an EMBL/GenBank/DDBJ whole genome shotgun (WGS) entry which is preliminary data.</text>
</comment>
<evidence type="ECO:0000256" key="4">
    <source>
        <dbReference type="ARBA" id="ARBA00022729"/>
    </source>
</evidence>
<keyword evidence="3" id="KW-0964">Secreted</keyword>
<name>A0ABR2AHH6_9ROSI</name>
<dbReference type="Proteomes" id="UP001396334">
    <property type="component" value="Unassembled WGS sequence"/>
</dbReference>
<evidence type="ECO:0008006" key="11">
    <source>
        <dbReference type="Google" id="ProtNLM"/>
    </source>
</evidence>
<dbReference type="Pfam" id="PF00657">
    <property type="entry name" value="Lipase_GDSL"/>
    <property type="match status" value="1"/>
</dbReference>
<proteinExistence type="inferred from homology"/>
<gene>
    <name evidence="9" type="ORF">V6N11_030843</name>
</gene>
<evidence type="ECO:0000256" key="3">
    <source>
        <dbReference type="ARBA" id="ARBA00022525"/>
    </source>
</evidence>
<protein>
    <recommendedName>
        <fullName evidence="11">GDSL esterase/lipase</fullName>
    </recommendedName>
</protein>
<comment type="similarity">
    <text evidence="2">Belongs to the 'GDSL' lipolytic enzyme family.</text>
</comment>
<reference evidence="9 10" key="1">
    <citation type="journal article" date="2024" name="G3 (Bethesda)">
        <title>Genome assembly of Hibiscus sabdariffa L. provides insights into metabolisms of medicinal natural products.</title>
        <authorList>
            <person name="Kim T."/>
        </authorList>
    </citation>
    <scope>NUCLEOTIDE SEQUENCE [LARGE SCALE GENOMIC DNA]</scope>
    <source>
        <strain evidence="9">TK-2024</strain>
        <tissue evidence="9">Old leaves</tissue>
    </source>
</reference>
<feature type="chain" id="PRO_5045633691" description="GDSL esterase/lipase" evidence="8">
    <location>
        <begin position="22"/>
        <end position="352"/>
    </location>
</feature>
<keyword evidence="5" id="KW-0378">Hydrolase</keyword>
<dbReference type="PANTHER" id="PTHR45650:SF24">
    <property type="entry name" value="GDSL ESTERASE_LIPASE 7-LIKE"/>
    <property type="match status" value="1"/>
</dbReference>
<dbReference type="InterPro" id="IPR051238">
    <property type="entry name" value="GDSL_esterase/lipase"/>
</dbReference>
<evidence type="ECO:0000256" key="8">
    <source>
        <dbReference type="SAM" id="SignalP"/>
    </source>
</evidence>
<dbReference type="InterPro" id="IPR001087">
    <property type="entry name" value="GDSL"/>
</dbReference>
<evidence type="ECO:0000256" key="6">
    <source>
        <dbReference type="ARBA" id="ARBA00022963"/>
    </source>
</evidence>
<evidence type="ECO:0000256" key="7">
    <source>
        <dbReference type="ARBA" id="ARBA00023098"/>
    </source>
</evidence>
<dbReference type="Gene3D" id="3.40.50.1110">
    <property type="entry name" value="SGNH hydrolase"/>
    <property type="match status" value="1"/>
</dbReference>
<organism evidence="9 10">
    <name type="scientific">Hibiscus sabdariffa</name>
    <name type="common">roselle</name>
    <dbReference type="NCBI Taxonomy" id="183260"/>
    <lineage>
        <taxon>Eukaryota</taxon>
        <taxon>Viridiplantae</taxon>
        <taxon>Streptophyta</taxon>
        <taxon>Embryophyta</taxon>
        <taxon>Tracheophyta</taxon>
        <taxon>Spermatophyta</taxon>
        <taxon>Magnoliopsida</taxon>
        <taxon>eudicotyledons</taxon>
        <taxon>Gunneridae</taxon>
        <taxon>Pentapetalae</taxon>
        <taxon>rosids</taxon>
        <taxon>malvids</taxon>
        <taxon>Malvales</taxon>
        <taxon>Malvaceae</taxon>
        <taxon>Malvoideae</taxon>
        <taxon>Hibiscus</taxon>
    </lineage>
</organism>
<dbReference type="SUPFAM" id="SSF52266">
    <property type="entry name" value="SGNH hydrolase"/>
    <property type="match status" value="1"/>
</dbReference>
<dbReference type="PANTHER" id="PTHR45650">
    <property type="entry name" value="GDSL-LIKE LIPASE/ACYLHYDROLASE-RELATED"/>
    <property type="match status" value="1"/>
</dbReference>
<accession>A0ABR2AHH6</accession>
<keyword evidence="7" id="KW-0443">Lipid metabolism</keyword>
<dbReference type="EMBL" id="JBBPBN010000245">
    <property type="protein sequence ID" value="KAK8492621.1"/>
    <property type="molecule type" value="Genomic_DNA"/>
</dbReference>
<evidence type="ECO:0000256" key="1">
    <source>
        <dbReference type="ARBA" id="ARBA00004613"/>
    </source>
</evidence>
<evidence type="ECO:0000313" key="10">
    <source>
        <dbReference type="Proteomes" id="UP001396334"/>
    </source>
</evidence>
<keyword evidence="4 8" id="KW-0732">Signal</keyword>